<dbReference type="Proteomes" id="UP000188613">
    <property type="component" value="Unassembled WGS sequence"/>
</dbReference>
<comment type="caution">
    <text evidence="1">The sequence shown here is derived from an EMBL/GenBank/DDBJ whole genome shotgun (WGS) entry which is preliminary data.</text>
</comment>
<sequence length="170" mass="19754">MARNMVYQQGDRINICLSRDLTPEFIEWLNKQSDLSNFFLYAAQQLYQQTGFVYVSAVMPRKINFDLSSAQPSSLQPPMSKPLSAPVSTNLYLYLNLHLKKILILHLCLNPMFNFRIKKKQIHQKNIKTLIQKKKAASAKISLKFEKELGIRPFQVPFVDTLSRFVIIDF</sequence>
<protein>
    <submittedName>
        <fullName evidence="1">Uncharacterized protein</fullName>
    </submittedName>
</protein>
<dbReference type="AlphaFoldDB" id="A0A1V2A5M5"/>
<evidence type="ECO:0000313" key="2">
    <source>
        <dbReference type="Proteomes" id="UP000188613"/>
    </source>
</evidence>
<evidence type="ECO:0000313" key="1">
    <source>
        <dbReference type="EMBL" id="OMP66315.1"/>
    </source>
</evidence>
<accession>A0A1V2A5M5</accession>
<gene>
    <name evidence="1" type="ORF">BTO28_12665</name>
</gene>
<organism evidence="1 2">
    <name type="scientific">Domibacillus epiphyticus</name>
    <dbReference type="NCBI Taxonomy" id="1714355"/>
    <lineage>
        <taxon>Bacteria</taxon>
        <taxon>Bacillati</taxon>
        <taxon>Bacillota</taxon>
        <taxon>Bacilli</taxon>
        <taxon>Bacillales</taxon>
        <taxon>Bacillaceae</taxon>
        <taxon>Domibacillus</taxon>
    </lineage>
</organism>
<name>A0A1V2A5M5_9BACI</name>
<reference evidence="1 2" key="1">
    <citation type="submission" date="2016-12" db="EMBL/GenBank/DDBJ databases">
        <title>Domibacillus sp. SAB 38T whole genome sequencing.</title>
        <authorList>
            <person name="Verma A."/>
            <person name="Ojha A.K."/>
            <person name="Krishnamurthi S."/>
        </authorList>
    </citation>
    <scope>NUCLEOTIDE SEQUENCE [LARGE SCALE GENOMIC DNA]</scope>
    <source>
        <strain evidence="1 2">SAB 38</strain>
    </source>
</reference>
<proteinExistence type="predicted"/>
<dbReference type="EMBL" id="MSFI01000021">
    <property type="protein sequence ID" value="OMP66315.1"/>
    <property type="molecule type" value="Genomic_DNA"/>
</dbReference>
<keyword evidence="2" id="KW-1185">Reference proteome</keyword>